<reference evidence="1" key="1">
    <citation type="journal article" date="2017" name="Nature">
        <title>The genome of Chenopodium quinoa.</title>
        <authorList>
            <person name="Jarvis D.E."/>
            <person name="Ho Y.S."/>
            <person name="Lightfoot D.J."/>
            <person name="Schmoeckel S.M."/>
            <person name="Li B."/>
            <person name="Borm T.J.A."/>
            <person name="Ohyanagi H."/>
            <person name="Mineta K."/>
            <person name="Michell C.T."/>
            <person name="Saber N."/>
            <person name="Kharbatia N.M."/>
            <person name="Rupper R.R."/>
            <person name="Sharp A.R."/>
            <person name="Dally N."/>
            <person name="Boughton B.A."/>
            <person name="Woo Y.H."/>
            <person name="Gao G."/>
            <person name="Schijlen E.G.W.M."/>
            <person name="Guo X."/>
            <person name="Momin A.A."/>
            <person name="Negrao S."/>
            <person name="Al-Babili S."/>
            <person name="Gehring C."/>
            <person name="Roessner U."/>
            <person name="Jung C."/>
            <person name="Murphy K."/>
            <person name="Arold S.T."/>
            <person name="Gojobori T."/>
            <person name="van der Linden C.G."/>
            <person name="van Loo E.N."/>
            <person name="Jellen E.N."/>
            <person name="Maughan P.J."/>
            <person name="Tester M."/>
        </authorList>
    </citation>
    <scope>NUCLEOTIDE SEQUENCE [LARGE SCALE GENOMIC DNA]</scope>
    <source>
        <strain evidence="1">cv. PI 614886</strain>
    </source>
</reference>
<accession>A0A803MVJ7</accession>
<protein>
    <submittedName>
        <fullName evidence="1">Uncharacterized protein</fullName>
    </submittedName>
</protein>
<proteinExistence type="predicted"/>
<name>A0A803MVJ7_CHEQI</name>
<evidence type="ECO:0000313" key="2">
    <source>
        <dbReference type="Proteomes" id="UP000596660"/>
    </source>
</evidence>
<keyword evidence="2" id="KW-1185">Reference proteome</keyword>
<dbReference type="Gramene" id="AUR62035924-RA">
    <property type="protein sequence ID" value="AUR62035924-RA:cds"/>
    <property type="gene ID" value="AUR62035924"/>
</dbReference>
<dbReference type="Proteomes" id="UP000596660">
    <property type="component" value="Unplaced"/>
</dbReference>
<reference evidence="1" key="2">
    <citation type="submission" date="2021-03" db="UniProtKB">
        <authorList>
            <consortium name="EnsemblPlants"/>
        </authorList>
    </citation>
    <scope>IDENTIFICATION</scope>
</reference>
<organism evidence="1 2">
    <name type="scientific">Chenopodium quinoa</name>
    <name type="common">Quinoa</name>
    <dbReference type="NCBI Taxonomy" id="63459"/>
    <lineage>
        <taxon>Eukaryota</taxon>
        <taxon>Viridiplantae</taxon>
        <taxon>Streptophyta</taxon>
        <taxon>Embryophyta</taxon>
        <taxon>Tracheophyta</taxon>
        <taxon>Spermatophyta</taxon>
        <taxon>Magnoliopsida</taxon>
        <taxon>eudicotyledons</taxon>
        <taxon>Gunneridae</taxon>
        <taxon>Pentapetalae</taxon>
        <taxon>Caryophyllales</taxon>
        <taxon>Chenopodiaceae</taxon>
        <taxon>Chenopodioideae</taxon>
        <taxon>Atripliceae</taxon>
        <taxon>Chenopodium</taxon>
    </lineage>
</organism>
<dbReference type="EnsemblPlants" id="AUR62035924-RA">
    <property type="protein sequence ID" value="AUR62035924-RA:cds"/>
    <property type="gene ID" value="AUR62035924"/>
</dbReference>
<dbReference type="AlphaFoldDB" id="A0A803MVJ7"/>
<evidence type="ECO:0000313" key="1">
    <source>
        <dbReference type="EnsemblPlants" id="AUR62035924-RA:cds"/>
    </source>
</evidence>
<sequence length="79" mass="8868">MQNCIYSIKSADGNWVDNPQEVLGAFLEFYDRLLGTAARSRTEVNAAVVRKGQVYYSQYHGVPGSSEALQLIKKQLPEF</sequence>